<protein>
    <submittedName>
        <fullName evidence="1">Uncharacterized protein</fullName>
    </submittedName>
</protein>
<dbReference type="AlphaFoldDB" id="A0A964T8C6"/>
<accession>A0A964T8C6</accession>
<comment type="caution">
    <text evidence="1">The sequence shown here is derived from an EMBL/GenBank/DDBJ whole genome shotgun (WGS) entry which is preliminary data.</text>
</comment>
<dbReference type="OrthoDB" id="7867040at2"/>
<keyword evidence="2" id="KW-1185">Reference proteome</keyword>
<dbReference type="Proteomes" id="UP000773614">
    <property type="component" value="Unassembled WGS sequence"/>
</dbReference>
<reference evidence="1" key="1">
    <citation type="submission" date="2019-03" db="EMBL/GenBank/DDBJ databases">
        <title>Afifella sp. nov., isolated from activated sludge.</title>
        <authorList>
            <person name="Li Q."/>
            <person name="Liu Y."/>
        </authorList>
    </citation>
    <scope>NUCLEOTIDE SEQUENCE</scope>
    <source>
        <strain evidence="1">L72</strain>
    </source>
</reference>
<dbReference type="EMBL" id="SPKJ01000092">
    <property type="protein sequence ID" value="MYZ49727.1"/>
    <property type="molecule type" value="Genomic_DNA"/>
</dbReference>
<gene>
    <name evidence="1" type="ORF">E4O86_18640</name>
</gene>
<evidence type="ECO:0000313" key="2">
    <source>
        <dbReference type="Proteomes" id="UP000773614"/>
    </source>
</evidence>
<name>A0A964T8C6_9HYPH</name>
<evidence type="ECO:0000313" key="1">
    <source>
        <dbReference type="EMBL" id="MYZ49727.1"/>
    </source>
</evidence>
<proteinExistence type="predicted"/>
<dbReference type="RefSeq" id="WP_161142068.1">
    <property type="nucleotide sequence ID" value="NZ_SPKJ01000092.1"/>
</dbReference>
<organism evidence="1 2">
    <name type="scientific">Propylenella binzhouense</name>
    <dbReference type="NCBI Taxonomy" id="2555902"/>
    <lineage>
        <taxon>Bacteria</taxon>
        <taxon>Pseudomonadati</taxon>
        <taxon>Pseudomonadota</taxon>
        <taxon>Alphaproteobacteria</taxon>
        <taxon>Hyphomicrobiales</taxon>
        <taxon>Propylenellaceae</taxon>
        <taxon>Propylenella</taxon>
    </lineage>
</organism>
<sequence length="166" mass="18305">MSASCFAARPVGLLDRVPERLLLTGIRGWMAGYASGDLRHWEDVWNLHATSLGVPAARQVVERLAAFVSMIRDCAQCPMRCFPGACPRLCRDECLALAMVSASQNADLDCLAYAMARFIDPEGQEAAMPPLVAYAEAMVEQQLRLMPVPRHVIQDIAERPPRACLH</sequence>